<dbReference type="InterPro" id="IPR025449">
    <property type="entry name" value="JetB"/>
</dbReference>
<gene>
    <name evidence="2" type="ORF">GCM10010885_22500</name>
</gene>
<name>A0A917KI91_9BACL</name>
<keyword evidence="3" id="KW-1185">Reference proteome</keyword>
<accession>A0A917KI91</accession>
<comment type="caution">
    <text evidence="2">The sequence shown here is derived from an EMBL/GenBank/DDBJ whole genome shotgun (WGS) entry which is preliminary data.</text>
</comment>
<reference evidence="2" key="2">
    <citation type="submission" date="2020-09" db="EMBL/GenBank/DDBJ databases">
        <authorList>
            <person name="Sun Q."/>
            <person name="Ohkuma M."/>
        </authorList>
    </citation>
    <scope>NUCLEOTIDE SEQUENCE</scope>
    <source>
        <strain evidence="2">JCM 18487</strain>
    </source>
</reference>
<evidence type="ECO:0000256" key="1">
    <source>
        <dbReference type="SAM" id="MobiDB-lite"/>
    </source>
</evidence>
<dbReference type="AlphaFoldDB" id="A0A917KI91"/>
<feature type="compositionally biased region" description="Basic and acidic residues" evidence="1">
    <location>
        <begin position="241"/>
        <end position="258"/>
    </location>
</feature>
<dbReference type="EMBL" id="BMOY01000046">
    <property type="protein sequence ID" value="GGJ12631.1"/>
    <property type="molecule type" value="Genomic_DNA"/>
</dbReference>
<protein>
    <recommendedName>
        <fullName evidence="4">DUF4194 domain-containing protein</fullName>
    </recommendedName>
</protein>
<dbReference type="Proteomes" id="UP000637695">
    <property type="component" value="Unassembled WGS sequence"/>
</dbReference>
<evidence type="ECO:0000313" key="2">
    <source>
        <dbReference type="EMBL" id="GGJ12631.1"/>
    </source>
</evidence>
<feature type="compositionally biased region" description="Acidic residues" evidence="1">
    <location>
        <begin position="215"/>
        <end position="240"/>
    </location>
</feature>
<proteinExistence type="predicted"/>
<feature type="region of interest" description="Disordered" evidence="1">
    <location>
        <begin position="209"/>
        <end position="258"/>
    </location>
</feature>
<dbReference type="Pfam" id="PF13835">
    <property type="entry name" value="DUF4194"/>
    <property type="match status" value="1"/>
</dbReference>
<organism evidence="2 3">
    <name type="scientific">Alicyclobacillus cellulosilyticus</name>
    <dbReference type="NCBI Taxonomy" id="1003997"/>
    <lineage>
        <taxon>Bacteria</taxon>
        <taxon>Bacillati</taxon>
        <taxon>Bacillota</taxon>
        <taxon>Bacilli</taxon>
        <taxon>Bacillales</taxon>
        <taxon>Alicyclobacillaceae</taxon>
        <taxon>Alicyclobacillus</taxon>
    </lineage>
</organism>
<evidence type="ECO:0000313" key="3">
    <source>
        <dbReference type="Proteomes" id="UP000637695"/>
    </source>
</evidence>
<evidence type="ECO:0008006" key="4">
    <source>
        <dbReference type="Google" id="ProtNLM"/>
    </source>
</evidence>
<dbReference type="RefSeq" id="WP_188883181.1">
    <property type="nucleotide sequence ID" value="NZ_BMOY01000046.1"/>
</dbReference>
<reference evidence="2" key="1">
    <citation type="journal article" date="2014" name="Int. J. Syst. Evol. Microbiol.">
        <title>Complete genome sequence of Corynebacterium casei LMG S-19264T (=DSM 44701T), isolated from a smear-ripened cheese.</title>
        <authorList>
            <consortium name="US DOE Joint Genome Institute (JGI-PGF)"/>
            <person name="Walter F."/>
            <person name="Albersmeier A."/>
            <person name="Kalinowski J."/>
            <person name="Ruckert C."/>
        </authorList>
    </citation>
    <scope>NUCLEOTIDE SEQUENCE</scope>
    <source>
        <strain evidence="2">JCM 18487</strain>
    </source>
</reference>
<sequence>MDWQGAYHALSDHDREEFARVISRLFDETFLVRDEWDPRERRLAANRDYRFVERHLALFQAYLRAGGFELQADGRRGVMALYNRYGRNRAKMDKYTTYLLYALRLVYEEAMETVSMRREVVVSLQDVLSRLFSLGLLDRRVAATNLAAALNRLRRLNVIARVDGFAHELESRWLIYPSILLAVPDERIHHLYERWSAGAFAAGAAGERADGGEWAGEDSGEDGMDAWAEADADEAADDDEAPMRADARGDMNAEGVGR</sequence>